<evidence type="ECO:0000256" key="2">
    <source>
        <dbReference type="ARBA" id="ARBA00022679"/>
    </source>
</evidence>
<evidence type="ECO:0000313" key="5">
    <source>
        <dbReference type="Proteomes" id="UP000578112"/>
    </source>
</evidence>
<keyword evidence="1 4" id="KW-0489">Methyltransferase</keyword>
<comment type="caution">
    <text evidence="4">The sequence shown here is derived from an EMBL/GenBank/DDBJ whole genome shotgun (WGS) entry which is preliminary data.</text>
</comment>
<dbReference type="AlphaFoldDB" id="A0A7W7MN37"/>
<evidence type="ECO:0000256" key="1">
    <source>
        <dbReference type="ARBA" id="ARBA00022603"/>
    </source>
</evidence>
<dbReference type="CDD" id="cd02440">
    <property type="entry name" value="AdoMet_MTases"/>
    <property type="match status" value="1"/>
</dbReference>
<keyword evidence="2 4" id="KW-0808">Transferase</keyword>
<dbReference type="GO" id="GO:0032259">
    <property type="term" value="P:methylation"/>
    <property type="evidence" value="ECO:0007669"/>
    <property type="project" value="UniProtKB-KW"/>
</dbReference>
<accession>A0A7W7MN37</accession>
<dbReference type="Pfam" id="PF13649">
    <property type="entry name" value="Methyltransf_25"/>
    <property type="match status" value="1"/>
</dbReference>
<dbReference type="GO" id="GO:0008168">
    <property type="term" value="F:methyltransferase activity"/>
    <property type="evidence" value="ECO:0007669"/>
    <property type="project" value="UniProtKB-KW"/>
</dbReference>
<dbReference type="RefSeq" id="WP_184989405.1">
    <property type="nucleotide sequence ID" value="NZ_BOMK01000050.1"/>
</dbReference>
<evidence type="ECO:0000313" key="4">
    <source>
        <dbReference type="EMBL" id="MBB4759964.1"/>
    </source>
</evidence>
<dbReference type="Gene3D" id="3.40.50.150">
    <property type="entry name" value="Vaccinia Virus protein VP39"/>
    <property type="match status" value="1"/>
</dbReference>
<proteinExistence type="predicted"/>
<dbReference type="InterPro" id="IPR029063">
    <property type="entry name" value="SAM-dependent_MTases_sf"/>
</dbReference>
<feature type="domain" description="Methyltransferase" evidence="3">
    <location>
        <begin position="38"/>
        <end position="119"/>
    </location>
</feature>
<gene>
    <name evidence="4" type="ORF">BJ971_000520</name>
</gene>
<name>A0A7W7MN37_9ACTN</name>
<reference evidence="4 5" key="1">
    <citation type="submission" date="2020-08" db="EMBL/GenBank/DDBJ databases">
        <title>Sequencing the genomes of 1000 actinobacteria strains.</title>
        <authorList>
            <person name="Klenk H.-P."/>
        </authorList>
    </citation>
    <scope>NUCLEOTIDE SEQUENCE [LARGE SCALE GENOMIC DNA]</scope>
    <source>
        <strain evidence="4 5">DSM 43149</strain>
    </source>
</reference>
<dbReference type="PANTHER" id="PTHR44942">
    <property type="entry name" value="METHYLTRANSF_11 DOMAIN-CONTAINING PROTEIN"/>
    <property type="match status" value="1"/>
</dbReference>
<dbReference type="SUPFAM" id="SSF53335">
    <property type="entry name" value="S-adenosyl-L-methionine-dependent methyltransferases"/>
    <property type="match status" value="1"/>
</dbReference>
<dbReference type="InterPro" id="IPR051052">
    <property type="entry name" value="Diverse_substrate_MTase"/>
</dbReference>
<sequence>MTRVFGEVAAIYDEARQGYPDEALGAVTAFHGGRPASVADVGAGTGKATELLLRLGVPVTAVEPDPRMAAVLTKKFPQVEVANAAFEEWTPPPGGVGLLACATAWHWMDERSRERLARAALLPRGTLAIFHNSHGYAVPRQQDTVDAILQAIDPTPSIDDRQVDWARVGIERSGLFTDVEVHQWHRFPVLSKEQYLRLLSTFSNFRNHSARDQRAAVTNLGAAIDGWGGAVEMDILTVLVLARAA</sequence>
<dbReference type="InterPro" id="IPR041698">
    <property type="entry name" value="Methyltransf_25"/>
</dbReference>
<dbReference type="EMBL" id="JACHNH010000001">
    <property type="protein sequence ID" value="MBB4759964.1"/>
    <property type="molecule type" value="Genomic_DNA"/>
</dbReference>
<organism evidence="4 5">
    <name type="scientific">Actinoplanes digitatis</name>
    <dbReference type="NCBI Taxonomy" id="1868"/>
    <lineage>
        <taxon>Bacteria</taxon>
        <taxon>Bacillati</taxon>
        <taxon>Actinomycetota</taxon>
        <taxon>Actinomycetes</taxon>
        <taxon>Micromonosporales</taxon>
        <taxon>Micromonosporaceae</taxon>
        <taxon>Actinoplanes</taxon>
    </lineage>
</organism>
<keyword evidence="5" id="KW-1185">Reference proteome</keyword>
<dbReference type="Proteomes" id="UP000578112">
    <property type="component" value="Unassembled WGS sequence"/>
</dbReference>
<evidence type="ECO:0000259" key="3">
    <source>
        <dbReference type="Pfam" id="PF13649"/>
    </source>
</evidence>
<protein>
    <submittedName>
        <fullName evidence="4">SAM-dependent methyltransferase</fullName>
    </submittedName>
</protein>
<dbReference type="PANTHER" id="PTHR44942:SF4">
    <property type="entry name" value="METHYLTRANSFERASE TYPE 11 DOMAIN-CONTAINING PROTEIN"/>
    <property type="match status" value="1"/>
</dbReference>